<reference evidence="1" key="1">
    <citation type="submission" date="2022-07" db="EMBL/GenBank/DDBJ databases">
        <authorList>
            <person name="Macas J."/>
            <person name="Novak P."/>
            <person name="Neumann P."/>
        </authorList>
    </citation>
    <scope>NUCLEOTIDE SEQUENCE</scope>
</reference>
<accession>A0A9P1E1G0</accession>
<dbReference type="AlphaFoldDB" id="A0A9P1E1G0"/>
<name>A0A9P1E1G0_CUSEU</name>
<proteinExistence type="predicted"/>
<dbReference type="Proteomes" id="UP001152484">
    <property type="component" value="Unassembled WGS sequence"/>
</dbReference>
<feature type="non-terminal residue" evidence="1">
    <location>
        <position position="184"/>
    </location>
</feature>
<organism evidence="1 2">
    <name type="scientific">Cuscuta europaea</name>
    <name type="common">European dodder</name>
    <dbReference type="NCBI Taxonomy" id="41803"/>
    <lineage>
        <taxon>Eukaryota</taxon>
        <taxon>Viridiplantae</taxon>
        <taxon>Streptophyta</taxon>
        <taxon>Embryophyta</taxon>
        <taxon>Tracheophyta</taxon>
        <taxon>Spermatophyta</taxon>
        <taxon>Magnoliopsida</taxon>
        <taxon>eudicotyledons</taxon>
        <taxon>Gunneridae</taxon>
        <taxon>Pentapetalae</taxon>
        <taxon>asterids</taxon>
        <taxon>lamiids</taxon>
        <taxon>Solanales</taxon>
        <taxon>Convolvulaceae</taxon>
        <taxon>Cuscuteae</taxon>
        <taxon>Cuscuta</taxon>
        <taxon>Cuscuta subgen. Cuscuta</taxon>
    </lineage>
</organism>
<protein>
    <submittedName>
        <fullName evidence="1">Uncharacterized protein</fullName>
    </submittedName>
</protein>
<dbReference type="EMBL" id="CAMAPE010000006">
    <property type="protein sequence ID" value="CAH9071083.1"/>
    <property type="molecule type" value="Genomic_DNA"/>
</dbReference>
<keyword evidence="2" id="KW-1185">Reference proteome</keyword>
<gene>
    <name evidence="1" type="ORF">CEURO_LOCUS3897</name>
</gene>
<comment type="caution">
    <text evidence="1">The sequence shown here is derived from an EMBL/GenBank/DDBJ whole genome shotgun (WGS) entry which is preliminary data.</text>
</comment>
<dbReference type="OrthoDB" id="1322110at2759"/>
<evidence type="ECO:0000313" key="1">
    <source>
        <dbReference type="EMBL" id="CAH9071083.1"/>
    </source>
</evidence>
<sequence>MRFTFISKLKWESEQSMTGHMYEECHTPTNLLMCLKEVEDDKIPALTVPFENLDWDVVGDDVGTAGVDMKAIEEVSMKELRKRKWFKSKYICSPFIAPAAKRLKVGGRDGEYDSFKAWVEEIDGIEPTVLHLDIPSSYPTNRTFFRELMDENEWLSSEHLDALVLLFRKSIKTAAYELMSPLFA</sequence>
<evidence type="ECO:0000313" key="2">
    <source>
        <dbReference type="Proteomes" id="UP001152484"/>
    </source>
</evidence>